<evidence type="ECO:0000259" key="2">
    <source>
        <dbReference type="Pfam" id="PF01979"/>
    </source>
</evidence>
<dbReference type="EMBL" id="PTRA01000001">
    <property type="protein sequence ID" value="PQA58329.1"/>
    <property type="molecule type" value="Genomic_DNA"/>
</dbReference>
<dbReference type="NCBIfam" id="TIGR00857">
    <property type="entry name" value="pyrC_multi"/>
    <property type="match status" value="1"/>
</dbReference>
<dbReference type="Proteomes" id="UP000239590">
    <property type="component" value="Unassembled WGS sequence"/>
</dbReference>
<dbReference type="PANTHER" id="PTHR43668">
    <property type="entry name" value="ALLANTOINASE"/>
    <property type="match status" value="1"/>
</dbReference>
<keyword evidence="1" id="KW-0665">Pyrimidine biosynthesis</keyword>
<dbReference type="InterPro" id="IPR050138">
    <property type="entry name" value="DHOase/Allantoinase_Hydrolase"/>
</dbReference>
<reference evidence="5" key="1">
    <citation type="submission" date="2018-02" db="EMBL/GenBank/DDBJ databases">
        <title>Genome sequencing of Solimonas sp. HR-BB.</title>
        <authorList>
            <person name="Lee Y."/>
            <person name="Jeon C.O."/>
        </authorList>
    </citation>
    <scope>NUCLEOTIDE SEQUENCE [LARGE SCALE GENOMIC DNA]</scope>
    <source>
        <strain evidence="5">HR-U</strain>
    </source>
</reference>
<dbReference type="InterPro" id="IPR006680">
    <property type="entry name" value="Amidohydro-rel"/>
</dbReference>
<dbReference type="SUPFAM" id="SSF51338">
    <property type="entry name" value="Composite domain of metallo-dependent hydrolases"/>
    <property type="match status" value="1"/>
</dbReference>
<dbReference type="GO" id="GO:0004038">
    <property type="term" value="F:allantoinase activity"/>
    <property type="evidence" value="ECO:0007669"/>
    <property type="project" value="TreeGrafter"/>
</dbReference>
<dbReference type="Pfam" id="PF01979">
    <property type="entry name" value="Amidohydro_1"/>
    <property type="match status" value="1"/>
</dbReference>
<evidence type="ECO:0000313" key="5">
    <source>
        <dbReference type="Proteomes" id="UP000239590"/>
    </source>
</evidence>
<sequence>MNLLFRSVRIIDPHSAFHNQVVDVWIEDGIIRKMGENLAAISSGQEIRQEGLCISPGWCDLRVHAKDPGYEAKEDLYSLKRAAAAGGFTEVVLLPNTKPVVQRKESLNYFRSFSEDQAVQFLPTAALTLGCEGKDFTEMLDLHHAGAVAFTDGEEPIWNADILLKSLQYLAQVNGLLIQRPEEPTLTVHGQMHEGNMSTMLGMRGIPTMAEELMIQRDLRLLEYAVETFDLRPRLHFSLVSTARSVELIRQAKAQGLPVTCDTAAHYLAFTDEDLVGFDTNLKVMPPFRPASEVEALRAALADGTIDALVSDHYPQDTESKNLEFDLADFGISSLETAFATALTYGNLGLEKVLELFTANPRSVLQRNPVTIAEGKIAQLTAFNPDEEWTVSLADWQSKGKNTPFVGKTLRGKVYGVVNQGTSTFHSKPLSFKV</sequence>
<name>A0A2S7IL09_9BACT</name>
<dbReference type="CDD" id="cd01317">
    <property type="entry name" value="DHOase_IIa"/>
    <property type="match status" value="1"/>
</dbReference>
<dbReference type="Gene3D" id="2.30.40.10">
    <property type="entry name" value="Urease, subunit C, domain 1"/>
    <property type="match status" value="1"/>
</dbReference>
<feature type="domain" description="Dihydroorotase catalytic" evidence="3">
    <location>
        <begin position="54"/>
        <end position="225"/>
    </location>
</feature>
<dbReference type="Gene3D" id="3.20.20.140">
    <property type="entry name" value="Metal-dependent hydrolases"/>
    <property type="match status" value="1"/>
</dbReference>
<dbReference type="AlphaFoldDB" id="A0A2S7IL09"/>
<feature type="domain" description="Amidohydrolase-related" evidence="2">
    <location>
        <begin position="244"/>
        <end position="421"/>
    </location>
</feature>
<dbReference type="InterPro" id="IPR024403">
    <property type="entry name" value="DHOase_cat"/>
</dbReference>
<accession>A0A2S7IL09</accession>
<organism evidence="4 5">
    <name type="scientific">Siphonobacter curvatus</name>
    <dbReference type="NCBI Taxonomy" id="2094562"/>
    <lineage>
        <taxon>Bacteria</taxon>
        <taxon>Pseudomonadati</taxon>
        <taxon>Bacteroidota</taxon>
        <taxon>Cytophagia</taxon>
        <taxon>Cytophagales</taxon>
        <taxon>Cytophagaceae</taxon>
        <taxon>Siphonobacter</taxon>
    </lineage>
</organism>
<dbReference type="PANTHER" id="PTHR43668:SF2">
    <property type="entry name" value="ALLANTOINASE"/>
    <property type="match status" value="1"/>
</dbReference>
<dbReference type="GO" id="GO:0004151">
    <property type="term" value="F:dihydroorotase activity"/>
    <property type="evidence" value="ECO:0007669"/>
    <property type="project" value="InterPro"/>
</dbReference>
<dbReference type="RefSeq" id="WP_104709555.1">
    <property type="nucleotide sequence ID" value="NZ_PTRA01000001.1"/>
</dbReference>
<evidence type="ECO:0000259" key="3">
    <source>
        <dbReference type="Pfam" id="PF12890"/>
    </source>
</evidence>
<protein>
    <submittedName>
        <fullName evidence="4">Dihydroorotase</fullName>
    </submittedName>
</protein>
<dbReference type="GO" id="GO:0046872">
    <property type="term" value="F:metal ion binding"/>
    <property type="evidence" value="ECO:0007669"/>
    <property type="project" value="InterPro"/>
</dbReference>
<dbReference type="OrthoDB" id="9765462at2"/>
<gene>
    <name evidence="4" type="ORF">C5O19_01240</name>
</gene>
<dbReference type="Pfam" id="PF12890">
    <property type="entry name" value="DHOase"/>
    <property type="match status" value="1"/>
</dbReference>
<dbReference type="GO" id="GO:0006221">
    <property type="term" value="P:pyrimidine nucleotide biosynthetic process"/>
    <property type="evidence" value="ECO:0007669"/>
    <property type="project" value="UniProtKB-KW"/>
</dbReference>
<dbReference type="InterPro" id="IPR011059">
    <property type="entry name" value="Metal-dep_hydrolase_composite"/>
</dbReference>
<comment type="caution">
    <text evidence="4">The sequence shown here is derived from an EMBL/GenBank/DDBJ whole genome shotgun (WGS) entry which is preliminary data.</text>
</comment>
<dbReference type="InterPro" id="IPR032466">
    <property type="entry name" value="Metal_Hydrolase"/>
</dbReference>
<dbReference type="InterPro" id="IPR004722">
    <property type="entry name" value="DHOase"/>
</dbReference>
<keyword evidence="5" id="KW-1185">Reference proteome</keyword>
<dbReference type="GO" id="GO:0005737">
    <property type="term" value="C:cytoplasm"/>
    <property type="evidence" value="ECO:0007669"/>
    <property type="project" value="TreeGrafter"/>
</dbReference>
<dbReference type="SUPFAM" id="SSF51556">
    <property type="entry name" value="Metallo-dependent hydrolases"/>
    <property type="match status" value="1"/>
</dbReference>
<evidence type="ECO:0000313" key="4">
    <source>
        <dbReference type="EMBL" id="PQA58329.1"/>
    </source>
</evidence>
<evidence type="ECO:0000256" key="1">
    <source>
        <dbReference type="ARBA" id="ARBA00022975"/>
    </source>
</evidence>
<dbReference type="GO" id="GO:0006145">
    <property type="term" value="P:purine nucleobase catabolic process"/>
    <property type="evidence" value="ECO:0007669"/>
    <property type="project" value="TreeGrafter"/>
</dbReference>
<proteinExistence type="predicted"/>